<dbReference type="RefSeq" id="WP_272182190.1">
    <property type="nucleotide sequence ID" value="NZ_JAQOMS010000002.1"/>
</dbReference>
<accession>A0ABT5FIZ8</accession>
<dbReference type="Proteomes" id="UP001528411">
    <property type="component" value="Unassembled WGS sequence"/>
</dbReference>
<sequence length="130" mass="14756">MTKYPHSSPVWEGENKKRSFKENETIKTVLERFAQEEGVAVIWDLKYDYIIKQHFTESGNLKSLVDTISKVVAGDYGGHVDSVYCPKERTIVLTTNKTEYMSSSCVLTLSSAQLRRDQEMEKSIGKSAVN</sequence>
<organism evidence="2 3">
    <name type="scientific">Psychrosphaera algicola</name>
    <dbReference type="NCBI Taxonomy" id="3023714"/>
    <lineage>
        <taxon>Bacteria</taxon>
        <taxon>Pseudomonadati</taxon>
        <taxon>Pseudomonadota</taxon>
        <taxon>Gammaproteobacteria</taxon>
        <taxon>Alteromonadales</taxon>
        <taxon>Pseudoalteromonadaceae</taxon>
        <taxon>Psychrosphaera</taxon>
    </lineage>
</organism>
<comment type="caution">
    <text evidence="2">The sequence shown here is derived from an EMBL/GenBank/DDBJ whole genome shotgun (WGS) entry which is preliminary data.</text>
</comment>
<dbReference type="EMBL" id="JAQOMS010000002">
    <property type="protein sequence ID" value="MDC2891159.1"/>
    <property type="molecule type" value="Genomic_DNA"/>
</dbReference>
<dbReference type="Gene3D" id="3.55.50.70">
    <property type="match status" value="1"/>
</dbReference>
<feature type="domain" description="Toxin co-regulated pilus biosynthesis protein Q C-terminal" evidence="1">
    <location>
        <begin position="21"/>
        <end position="94"/>
    </location>
</feature>
<gene>
    <name evidence="2" type="ORF">PN838_23440</name>
</gene>
<reference evidence="2 3" key="1">
    <citation type="submission" date="2023-01" db="EMBL/GenBank/DDBJ databases">
        <title>Psychrosphaera sp. nov., isolated from marine algae.</title>
        <authorList>
            <person name="Bayburt H."/>
            <person name="Choi B.J."/>
            <person name="Kim J.M."/>
            <person name="Choi D.G."/>
            <person name="Jeon C.O."/>
        </authorList>
    </citation>
    <scope>NUCLEOTIDE SEQUENCE [LARGE SCALE GENOMIC DNA]</scope>
    <source>
        <strain evidence="2 3">G1-22</strain>
    </source>
</reference>
<evidence type="ECO:0000259" key="1">
    <source>
        <dbReference type="Pfam" id="PF10671"/>
    </source>
</evidence>
<evidence type="ECO:0000313" key="3">
    <source>
        <dbReference type="Proteomes" id="UP001528411"/>
    </source>
</evidence>
<protein>
    <submittedName>
        <fullName evidence="2">TcpQ domain-containing protein</fullName>
    </submittedName>
</protein>
<proteinExistence type="predicted"/>
<dbReference type="Pfam" id="PF10671">
    <property type="entry name" value="TcpQ"/>
    <property type="match status" value="1"/>
</dbReference>
<name>A0ABT5FIZ8_9GAMM</name>
<dbReference type="InterPro" id="IPR018927">
    <property type="entry name" value="Pilus_synth_Q_C"/>
</dbReference>
<keyword evidence="3" id="KW-1185">Reference proteome</keyword>
<evidence type="ECO:0000313" key="2">
    <source>
        <dbReference type="EMBL" id="MDC2891159.1"/>
    </source>
</evidence>